<sequence>MTDDLRARIECAIGLHPVIRDGQTVPLADAVLGIVQPIADERDQLAVRIAELEAQLEVARSQGASGTAYLLGDLAGMYSGQVATIRTWATTTTTTGHEAAAAEVLRILDEAANE</sequence>
<reference evidence="1 2" key="1">
    <citation type="submission" date="2020-08" db="EMBL/GenBank/DDBJ databases">
        <title>Sequencing the genomes of 1000 actinobacteria strains.</title>
        <authorList>
            <person name="Klenk H.-P."/>
        </authorList>
    </citation>
    <scope>NUCLEOTIDE SEQUENCE [LARGE SCALE GENOMIC DNA]</scope>
    <source>
        <strain evidence="1 2">DSM 41654</strain>
    </source>
</reference>
<keyword evidence="2" id="KW-1185">Reference proteome</keyword>
<name>A0A7W7VTD6_KITKI</name>
<evidence type="ECO:0000313" key="2">
    <source>
        <dbReference type="Proteomes" id="UP000540506"/>
    </source>
</evidence>
<gene>
    <name evidence="1" type="ORF">FHR34_001179</name>
</gene>
<dbReference type="Proteomes" id="UP000540506">
    <property type="component" value="Unassembled WGS sequence"/>
</dbReference>
<protein>
    <submittedName>
        <fullName evidence="1">Uncharacterized protein</fullName>
    </submittedName>
</protein>
<comment type="caution">
    <text evidence="1">The sequence shown here is derived from an EMBL/GenBank/DDBJ whole genome shotgun (WGS) entry which is preliminary data.</text>
</comment>
<evidence type="ECO:0000313" key="1">
    <source>
        <dbReference type="EMBL" id="MBB4922186.1"/>
    </source>
</evidence>
<proteinExistence type="predicted"/>
<organism evidence="1 2">
    <name type="scientific">Kitasatospora kifunensis</name>
    <name type="common">Streptomyces kifunensis</name>
    <dbReference type="NCBI Taxonomy" id="58351"/>
    <lineage>
        <taxon>Bacteria</taxon>
        <taxon>Bacillati</taxon>
        <taxon>Actinomycetota</taxon>
        <taxon>Actinomycetes</taxon>
        <taxon>Kitasatosporales</taxon>
        <taxon>Streptomycetaceae</taxon>
        <taxon>Kitasatospora</taxon>
    </lineage>
</organism>
<dbReference type="AlphaFoldDB" id="A0A7W7VTD6"/>
<dbReference type="RefSeq" id="WP_184934401.1">
    <property type="nucleotide sequence ID" value="NZ_JACHJV010000001.1"/>
</dbReference>
<accession>A0A7W7VTD6</accession>
<dbReference type="EMBL" id="JACHJV010000001">
    <property type="protein sequence ID" value="MBB4922186.1"/>
    <property type="molecule type" value="Genomic_DNA"/>
</dbReference>